<sequence>MAVNSINPRSLQALLLTALSKVNETTSPQPPVSNFQTPSPVEENPYQSLFSNDGFDPSSTGGTQDLTQQLQALVQTMKEITNLLNGEQGPEEQGVPELGGTPKNGPTPQQPGPTPPEPTNFLSQPPSPGAPETQKPTGTQAPKGNNPTGGAGNTMDFTNDGDKPMTITFTTNPGQQQIPPLTIEPGQTVRQEFPQGWSGNFRSDKGDGTAVTLGEVAFNGAGNQTFYDVSYIEGNNASMTIAPETGPGKTSGTLENLVEGAPENILARDANGQVYGIKKTTTSEVRDPNIINYYRGKVGADEGYVDPKDDLSTLGTSDTHLEVHLKDVF</sequence>
<dbReference type="SMART" id="SM00205">
    <property type="entry name" value="THN"/>
    <property type="match status" value="1"/>
</dbReference>
<feature type="region of interest" description="Disordered" evidence="1">
    <location>
        <begin position="24"/>
        <end position="64"/>
    </location>
</feature>
<dbReference type="Proteomes" id="UP000217257">
    <property type="component" value="Chromosome"/>
</dbReference>
<organism evidence="2 3">
    <name type="scientific">Cystobacter fuscus</name>
    <dbReference type="NCBI Taxonomy" id="43"/>
    <lineage>
        <taxon>Bacteria</taxon>
        <taxon>Pseudomonadati</taxon>
        <taxon>Myxococcota</taxon>
        <taxon>Myxococcia</taxon>
        <taxon>Myxococcales</taxon>
        <taxon>Cystobacterineae</taxon>
        <taxon>Archangiaceae</taxon>
        <taxon>Cystobacter</taxon>
    </lineage>
</organism>
<dbReference type="RefSeq" id="WP_232537387.1">
    <property type="nucleotide sequence ID" value="NZ_CP022098.1"/>
</dbReference>
<accession>A0A250IWU4</accession>
<feature type="region of interest" description="Disordered" evidence="1">
    <location>
        <begin position="85"/>
        <end position="163"/>
    </location>
</feature>
<evidence type="ECO:0000313" key="2">
    <source>
        <dbReference type="EMBL" id="ATB35687.1"/>
    </source>
</evidence>
<feature type="compositionally biased region" description="Low complexity" evidence="1">
    <location>
        <begin position="86"/>
        <end position="107"/>
    </location>
</feature>
<feature type="compositionally biased region" description="Polar residues" evidence="1">
    <location>
        <begin position="24"/>
        <end position="62"/>
    </location>
</feature>
<dbReference type="SUPFAM" id="SSF49870">
    <property type="entry name" value="Osmotin, thaumatin-like protein"/>
    <property type="match status" value="1"/>
</dbReference>
<evidence type="ECO:0000313" key="3">
    <source>
        <dbReference type="Proteomes" id="UP000217257"/>
    </source>
</evidence>
<evidence type="ECO:0000256" key="1">
    <source>
        <dbReference type="SAM" id="MobiDB-lite"/>
    </source>
</evidence>
<protein>
    <submittedName>
        <fullName evidence="2">Uncharacterized protein</fullName>
    </submittedName>
</protein>
<reference evidence="2 3" key="1">
    <citation type="submission" date="2017-06" db="EMBL/GenBank/DDBJ databases">
        <title>Sequencing and comparative analysis of myxobacterial genomes.</title>
        <authorList>
            <person name="Rupp O."/>
            <person name="Goesmann A."/>
            <person name="Sogaard-Andersen L."/>
        </authorList>
    </citation>
    <scope>NUCLEOTIDE SEQUENCE [LARGE SCALE GENOMIC DNA]</scope>
    <source>
        <strain evidence="2 3">DSM 52655</strain>
    </source>
</reference>
<name>A0A250IWU4_9BACT</name>
<gene>
    <name evidence="2" type="ORF">CYFUS_001101</name>
</gene>
<feature type="compositionally biased region" description="Polar residues" evidence="1">
    <location>
        <begin position="134"/>
        <end position="146"/>
    </location>
</feature>
<dbReference type="InterPro" id="IPR001938">
    <property type="entry name" value="Thaumatin"/>
</dbReference>
<dbReference type="KEGG" id="cfus:CYFUS_001101"/>
<dbReference type="EMBL" id="CP022098">
    <property type="protein sequence ID" value="ATB35687.1"/>
    <property type="molecule type" value="Genomic_DNA"/>
</dbReference>
<proteinExistence type="predicted"/>
<feature type="compositionally biased region" description="Pro residues" evidence="1">
    <location>
        <begin position="108"/>
        <end position="118"/>
    </location>
</feature>
<dbReference type="AlphaFoldDB" id="A0A250IWU4"/>
<dbReference type="Gene3D" id="2.60.110.10">
    <property type="entry name" value="Thaumatin"/>
    <property type="match status" value="1"/>
</dbReference>
<dbReference type="InterPro" id="IPR037176">
    <property type="entry name" value="Osmotin/thaumatin-like_sf"/>
</dbReference>